<feature type="transmembrane region" description="Helical" evidence="6">
    <location>
        <begin position="469"/>
        <end position="487"/>
    </location>
</feature>
<evidence type="ECO:0000256" key="5">
    <source>
        <dbReference type="ARBA" id="ARBA00023136"/>
    </source>
</evidence>
<evidence type="ECO:0000313" key="8">
    <source>
        <dbReference type="Proteomes" id="UP001259572"/>
    </source>
</evidence>
<keyword evidence="4 6" id="KW-1133">Transmembrane helix</keyword>
<dbReference type="InterPro" id="IPR050833">
    <property type="entry name" value="Poly_Biosynth_Transport"/>
</dbReference>
<proteinExistence type="predicted"/>
<feature type="transmembrane region" description="Helical" evidence="6">
    <location>
        <begin position="411"/>
        <end position="433"/>
    </location>
</feature>
<evidence type="ECO:0000256" key="3">
    <source>
        <dbReference type="ARBA" id="ARBA00022692"/>
    </source>
</evidence>
<dbReference type="Proteomes" id="UP001259572">
    <property type="component" value="Unassembled WGS sequence"/>
</dbReference>
<reference evidence="7 8" key="1">
    <citation type="submission" date="2023-05" db="EMBL/GenBank/DDBJ databases">
        <authorList>
            <person name="Guo Y."/>
        </authorList>
    </citation>
    <scope>NUCLEOTIDE SEQUENCE [LARGE SCALE GENOMIC DNA]</scope>
    <source>
        <strain evidence="7 8">GR2756</strain>
    </source>
</reference>
<evidence type="ECO:0000256" key="6">
    <source>
        <dbReference type="SAM" id="Phobius"/>
    </source>
</evidence>
<feature type="transmembrane region" description="Helical" evidence="6">
    <location>
        <begin position="326"/>
        <end position="346"/>
    </location>
</feature>
<feature type="transmembrane region" description="Helical" evidence="6">
    <location>
        <begin position="42"/>
        <end position="69"/>
    </location>
</feature>
<feature type="transmembrane region" description="Helical" evidence="6">
    <location>
        <begin position="197"/>
        <end position="218"/>
    </location>
</feature>
<dbReference type="PANTHER" id="PTHR30250">
    <property type="entry name" value="PST FAMILY PREDICTED COLANIC ACID TRANSPORTER"/>
    <property type="match status" value="1"/>
</dbReference>
<keyword evidence="3 6" id="KW-0812">Transmembrane</keyword>
<comment type="subcellular location">
    <subcellularLocation>
        <location evidence="1">Cell membrane</location>
        <topology evidence="1">Multi-pass membrane protein</topology>
    </subcellularLocation>
</comment>
<keyword evidence="5 6" id="KW-0472">Membrane</keyword>
<feature type="transmembrane region" description="Helical" evidence="6">
    <location>
        <begin position="136"/>
        <end position="159"/>
    </location>
</feature>
<dbReference type="RefSeq" id="WP_315724740.1">
    <property type="nucleotide sequence ID" value="NZ_JAVUPU010000003.1"/>
</dbReference>
<name>A0ABU3Q576_9SPHN</name>
<dbReference type="EMBL" id="JAVUPU010000003">
    <property type="protein sequence ID" value="MDT9598566.1"/>
    <property type="molecule type" value="Genomic_DNA"/>
</dbReference>
<evidence type="ECO:0000256" key="2">
    <source>
        <dbReference type="ARBA" id="ARBA00022475"/>
    </source>
</evidence>
<evidence type="ECO:0000313" key="7">
    <source>
        <dbReference type="EMBL" id="MDT9598566.1"/>
    </source>
</evidence>
<protein>
    <submittedName>
        <fullName evidence="7">Lipopolysaccharide biosynthesis protein</fullName>
    </submittedName>
</protein>
<feature type="transmembrane region" description="Helical" evidence="6">
    <location>
        <begin position="385"/>
        <end position="405"/>
    </location>
</feature>
<keyword evidence="8" id="KW-1185">Reference proteome</keyword>
<sequence length="509" mass="53695">MNREQAGVDPPGGISRGEVARGAGLAGLARSGALIEAVAQPLYIWLFGLAAYGLYVVFWGAVNLLANIVDLSMTSALQRTVPTEDAEEGAHRAVKGALIVALIPAFAIALIVTLNAEAVAGIFSAAPADRAAMPRAVALFVWALPLWTFIEVATSAARARRAFGPEIRLRIFWEQIARILFALSFFALGFATLGMMAAHLCSLALTAILCVPLLARYYDLKLLVRVPLRRAPLSSLIVSGLALLPANLSRRMLIDAPPLALNLMLPGAGGAAAAALFEIARKIATVPLIVRQAFQYVMAPLSSAQARVDRKAIAPLYRFASRVSTALVVPLVGLLIFASLDILSLYRPEALAALPLLYILVASRAVEAVVGPATPIVEMIGHRGLPLLNSLIGLALWAVFAWLLVPLHGPIGMAIAVAAATVATSAAATVELRVSDNLSPFDGKLVHGLGMALLGVAMMALAAEVTGGPVRFLTVLTIWAATSWCALRFGLVRGDREALGGFARRLRLL</sequence>
<feature type="transmembrane region" description="Helical" evidence="6">
    <location>
        <begin position="97"/>
        <end position="116"/>
    </location>
</feature>
<feature type="transmembrane region" description="Helical" evidence="6">
    <location>
        <begin position="445"/>
        <end position="463"/>
    </location>
</feature>
<organism evidence="7 8">
    <name type="scientific">Sphingosinicella rhizophila</name>
    <dbReference type="NCBI Taxonomy" id="3050082"/>
    <lineage>
        <taxon>Bacteria</taxon>
        <taxon>Pseudomonadati</taxon>
        <taxon>Pseudomonadota</taxon>
        <taxon>Alphaproteobacteria</taxon>
        <taxon>Sphingomonadales</taxon>
        <taxon>Sphingosinicellaceae</taxon>
        <taxon>Sphingosinicella</taxon>
    </lineage>
</organism>
<dbReference type="PANTHER" id="PTHR30250:SF11">
    <property type="entry name" value="O-ANTIGEN TRANSPORTER-RELATED"/>
    <property type="match status" value="1"/>
</dbReference>
<gene>
    <name evidence="7" type="ORF">RQX22_06345</name>
</gene>
<feature type="transmembrane region" description="Helical" evidence="6">
    <location>
        <begin position="352"/>
        <end position="373"/>
    </location>
</feature>
<evidence type="ECO:0000256" key="1">
    <source>
        <dbReference type="ARBA" id="ARBA00004651"/>
    </source>
</evidence>
<feature type="transmembrane region" description="Helical" evidence="6">
    <location>
        <begin position="260"/>
        <end position="280"/>
    </location>
</feature>
<comment type="caution">
    <text evidence="7">The sequence shown here is derived from an EMBL/GenBank/DDBJ whole genome shotgun (WGS) entry which is preliminary data.</text>
</comment>
<keyword evidence="2" id="KW-1003">Cell membrane</keyword>
<evidence type="ECO:0000256" key="4">
    <source>
        <dbReference type="ARBA" id="ARBA00022989"/>
    </source>
</evidence>
<feature type="transmembrane region" description="Helical" evidence="6">
    <location>
        <begin position="230"/>
        <end position="248"/>
    </location>
</feature>
<feature type="transmembrane region" description="Helical" evidence="6">
    <location>
        <begin position="171"/>
        <end position="191"/>
    </location>
</feature>
<accession>A0ABU3Q576</accession>